<dbReference type="Gramene" id="ERN11083">
    <property type="protein sequence ID" value="ERN11083"/>
    <property type="gene ID" value="AMTR_s00024p00137700"/>
</dbReference>
<proteinExistence type="predicted"/>
<reference evidence="3" key="1">
    <citation type="journal article" date="2013" name="Science">
        <title>The Amborella genome and the evolution of flowering plants.</title>
        <authorList>
            <consortium name="Amborella Genome Project"/>
        </authorList>
    </citation>
    <scope>NUCLEOTIDE SEQUENCE [LARGE SCALE GENOMIC DNA]</scope>
</reference>
<dbReference type="HOGENOM" id="CLU_2725557_0_0_1"/>
<feature type="region of interest" description="Disordered" evidence="1">
    <location>
        <begin position="1"/>
        <end position="26"/>
    </location>
</feature>
<dbReference type="Proteomes" id="UP000017836">
    <property type="component" value="Unassembled WGS sequence"/>
</dbReference>
<gene>
    <name evidence="2" type="ORF">AMTR_s00024p00137700</name>
</gene>
<dbReference type="AlphaFoldDB" id="W1PSR7"/>
<organism evidence="2 3">
    <name type="scientific">Amborella trichopoda</name>
    <dbReference type="NCBI Taxonomy" id="13333"/>
    <lineage>
        <taxon>Eukaryota</taxon>
        <taxon>Viridiplantae</taxon>
        <taxon>Streptophyta</taxon>
        <taxon>Embryophyta</taxon>
        <taxon>Tracheophyta</taxon>
        <taxon>Spermatophyta</taxon>
        <taxon>Magnoliopsida</taxon>
        <taxon>Amborellales</taxon>
        <taxon>Amborellaceae</taxon>
        <taxon>Amborella</taxon>
    </lineage>
</organism>
<dbReference type="EMBL" id="KI392710">
    <property type="protein sequence ID" value="ERN11083.1"/>
    <property type="molecule type" value="Genomic_DNA"/>
</dbReference>
<evidence type="ECO:0000313" key="3">
    <source>
        <dbReference type="Proteomes" id="UP000017836"/>
    </source>
</evidence>
<keyword evidence="3" id="KW-1185">Reference proteome</keyword>
<protein>
    <submittedName>
        <fullName evidence="2">Uncharacterized protein</fullName>
    </submittedName>
</protein>
<accession>W1PSR7</accession>
<name>W1PSR7_AMBTC</name>
<evidence type="ECO:0000313" key="2">
    <source>
        <dbReference type="EMBL" id="ERN11083.1"/>
    </source>
</evidence>
<sequence>MASLRNKWSRIKRKPQGNEAEWEKKQNKGKLIKEISKVLNTQQRITSETDLPQQQIGAGIVYNLDKIRECKQ</sequence>
<evidence type="ECO:0000256" key="1">
    <source>
        <dbReference type="SAM" id="MobiDB-lite"/>
    </source>
</evidence>